<proteinExistence type="predicted"/>
<feature type="transmembrane region" description="Helical" evidence="2">
    <location>
        <begin position="61"/>
        <end position="82"/>
    </location>
</feature>
<keyword evidence="2" id="KW-1133">Transmembrane helix</keyword>
<feature type="transmembrane region" description="Helical" evidence="2">
    <location>
        <begin position="110"/>
        <end position="129"/>
    </location>
</feature>
<feature type="region of interest" description="Disordered" evidence="1">
    <location>
        <begin position="1"/>
        <end position="42"/>
    </location>
</feature>
<keyword evidence="2" id="KW-0472">Membrane</keyword>
<gene>
    <name evidence="3" type="ORF">JW592_11620</name>
</gene>
<sequence length="235" mass="23610">MTVPTPSSPDPDHSHPAAPQAGSGHQPGPDGAAPQPAAPHAVSAGYGGEGGPLVLRELRDAAVWGAAVAVVGVLLGLLWLWLAPRVPMYSFGKVSLPKHPEGEEAIGAEGVFTLLGLAFGLVTGVVVFLLRKSGGVGLVVGLGVGGLLGSLLGWRTGVWLGPETDLSQAAQAAGKGATFDAPLELHAYGVLLAWPFAAVLVHLLVTAFFGPRDDLPGATAGGPGSVAPAPQSWKS</sequence>
<evidence type="ECO:0000256" key="2">
    <source>
        <dbReference type="SAM" id="Phobius"/>
    </source>
</evidence>
<organism evidence="3 4">
    <name type="scientific">Streptomyces spirodelae</name>
    <dbReference type="NCBI Taxonomy" id="2812904"/>
    <lineage>
        <taxon>Bacteria</taxon>
        <taxon>Bacillati</taxon>
        <taxon>Actinomycetota</taxon>
        <taxon>Actinomycetes</taxon>
        <taxon>Kitasatosporales</taxon>
        <taxon>Streptomycetaceae</taxon>
        <taxon>Streptomyces</taxon>
    </lineage>
</organism>
<keyword evidence="2" id="KW-0812">Transmembrane</keyword>
<evidence type="ECO:0000313" key="3">
    <source>
        <dbReference type="EMBL" id="MBO8186108.1"/>
    </source>
</evidence>
<comment type="caution">
    <text evidence="3">The sequence shown here is derived from an EMBL/GenBank/DDBJ whole genome shotgun (WGS) entry which is preliminary data.</text>
</comment>
<accession>A0ABS3WSM3</accession>
<protein>
    <recommendedName>
        <fullName evidence="5">ABC transporter permease</fullName>
    </recommendedName>
</protein>
<feature type="compositionally biased region" description="Low complexity" evidence="1">
    <location>
        <begin position="16"/>
        <end position="41"/>
    </location>
</feature>
<evidence type="ECO:0000313" key="4">
    <source>
        <dbReference type="Proteomes" id="UP001518976"/>
    </source>
</evidence>
<keyword evidence="4" id="KW-1185">Reference proteome</keyword>
<evidence type="ECO:0008006" key="5">
    <source>
        <dbReference type="Google" id="ProtNLM"/>
    </source>
</evidence>
<feature type="transmembrane region" description="Helical" evidence="2">
    <location>
        <begin position="185"/>
        <end position="209"/>
    </location>
</feature>
<reference evidence="3 4" key="1">
    <citation type="submission" date="2021-02" db="EMBL/GenBank/DDBJ databases">
        <title>Streptomyces spirodelae sp. nov., isolated from duckweed.</title>
        <authorList>
            <person name="Saimee Y."/>
            <person name="Duangmal K."/>
        </authorList>
    </citation>
    <scope>NUCLEOTIDE SEQUENCE [LARGE SCALE GENOMIC DNA]</scope>
    <source>
        <strain evidence="3 4">DW4-2</strain>
    </source>
</reference>
<dbReference type="Proteomes" id="UP001518976">
    <property type="component" value="Unassembled WGS sequence"/>
</dbReference>
<evidence type="ECO:0000256" key="1">
    <source>
        <dbReference type="SAM" id="MobiDB-lite"/>
    </source>
</evidence>
<feature type="transmembrane region" description="Helical" evidence="2">
    <location>
        <begin position="136"/>
        <end position="154"/>
    </location>
</feature>
<dbReference type="EMBL" id="JAFFZN010000008">
    <property type="protein sequence ID" value="MBO8186108.1"/>
    <property type="molecule type" value="Genomic_DNA"/>
</dbReference>
<name>A0ABS3WSM3_9ACTN</name>
<dbReference type="RefSeq" id="WP_209264890.1">
    <property type="nucleotide sequence ID" value="NZ_JAFFZN010000008.1"/>
</dbReference>